<dbReference type="EMBL" id="JASMQC010000002">
    <property type="protein sequence ID" value="KAK1947239.1"/>
    <property type="molecule type" value="Genomic_DNA"/>
</dbReference>
<evidence type="ECO:0000256" key="2">
    <source>
        <dbReference type="ARBA" id="ARBA00022737"/>
    </source>
</evidence>
<dbReference type="Gene3D" id="3.80.10.10">
    <property type="entry name" value="Ribonuclease Inhibitor"/>
    <property type="match status" value="2"/>
</dbReference>
<name>A0AAD9GZ03_9STRA</name>
<dbReference type="InterPro" id="IPR001611">
    <property type="entry name" value="Leu-rich_rpt"/>
</dbReference>
<evidence type="ECO:0000313" key="4">
    <source>
        <dbReference type="Proteomes" id="UP001259832"/>
    </source>
</evidence>
<protein>
    <submittedName>
        <fullName evidence="3">Leucine-rich repeat-containing protein 23</fullName>
    </submittedName>
</protein>
<organism evidence="3 4">
    <name type="scientific">Phytophthora citrophthora</name>
    <dbReference type="NCBI Taxonomy" id="4793"/>
    <lineage>
        <taxon>Eukaryota</taxon>
        <taxon>Sar</taxon>
        <taxon>Stramenopiles</taxon>
        <taxon>Oomycota</taxon>
        <taxon>Peronosporomycetes</taxon>
        <taxon>Peronosporales</taxon>
        <taxon>Peronosporaceae</taxon>
        <taxon>Phytophthora</taxon>
    </lineage>
</organism>
<reference evidence="3" key="1">
    <citation type="submission" date="2023-08" db="EMBL/GenBank/DDBJ databases">
        <title>Reference Genome Resource for the Citrus Pathogen Phytophthora citrophthora.</title>
        <authorList>
            <person name="Moller H."/>
            <person name="Coetzee B."/>
            <person name="Rose L.J."/>
            <person name="Van Niekerk J.M."/>
        </authorList>
    </citation>
    <scope>NUCLEOTIDE SEQUENCE</scope>
    <source>
        <strain evidence="3">STE-U-9442</strain>
    </source>
</reference>
<keyword evidence="1" id="KW-0433">Leucine-rich repeat</keyword>
<proteinExistence type="predicted"/>
<dbReference type="Pfam" id="PF14580">
    <property type="entry name" value="LRR_9"/>
    <property type="match status" value="1"/>
</dbReference>
<keyword evidence="2" id="KW-0677">Repeat</keyword>
<sequence>MVKKLQQATEQMTGAADPEETTFFTEVSVGRTVLNFVAILPSLCQKMAEEINLQVYMEGLSRVDRVVDDSGYAFTALDVIEKGLVSLEPIKSYSHLLYVNVSKNQIADASPLSELQYLVCVDLSDNVLTAPPVLTQPYLQSLDLSGNKITSTALQGFESGSISVLKLNGNELNGLPGLQSLPSVTVLEAVGNAIEDLSSLASDSAPKLEVLLLVSGFPIHNYMDIEHTESLDENKITTLSGIESLPTLTSLSLQQNNIETLEAVHQLDQLPKLSSLNLIGNAVTQVEDYRSSIILLVPTLTHLDGDQLSDEDRLAAVELKHQREAEAAEEAEANE</sequence>
<dbReference type="InterPro" id="IPR050836">
    <property type="entry name" value="SDS22/Internalin_LRR"/>
</dbReference>
<dbReference type="PANTHER" id="PTHR46652">
    <property type="entry name" value="LEUCINE-RICH REPEAT AND IQ DOMAIN-CONTAINING PROTEIN 1-RELATED"/>
    <property type="match status" value="1"/>
</dbReference>
<keyword evidence="4" id="KW-1185">Reference proteome</keyword>
<dbReference type="AlphaFoldDB" id="A0AAD9GZ03"/>
<comment type="caution">
    <text evidence="3">The sequence shown here is derived from an EMBL/GenBank/DDBJ whole genome shotgun (WGS) entry which is preliminary data.</text>
</comment>
<gene>
    <name evidence="3" type="ORF">P3T76_001249</name>
</gene>
<dbReference type="PROSITE" id="PS51450">
    <property type="entry name" value="LRR"/>
    <property type="match status" value="1"/>
</dbReference>
<evidence type="ECO:0000256" key="1">
    <source>
        <dbReference type="ARBA" id="ARBA00022614"/>
    </source>
</evidence>
<dbReference type="Proteomes" id="UP001259832">
    <property type="component" value="Unassembled WGS sequence"/>
</dbReference>
<accession>A0AAD9GZ03</accession>
<dbReference type="InterPro" id="IPR032675">
    <property type="entry name" value="LRR_dom_sf"/>
</dbReference>
<dbReference type="SUPFAM" id="SSF52058">
    <property type="entry name" value="L domain-like"/>
    <property type="match status" value="1"/>
</dbReference>
<dbReference type="PANTHER" id="PTHR46652:SF3">
    <property type="entry name" value="LEUCINE-RICH REPEAT-CONTAINING PROTEIN 9"/>
    <property type="match status" value="1"/>
</dbReference>
<dbReference type="Pfam" id="PF13516">
    <property type="entry name" value="LRR_6"/>
    <property type="match status" value="1"/>
</dbReference>
<evidence type="ECO:0000313" key="3">
    <source>
        <dbReference type="EMBL" id="KAK1947239.1"/>
    </source>
</evidence>